<evidence type="ECO:0000313" key="3">
    <source>
        <dbReference type="EMBL" id="CAA6818669.1"/>
    </source>
</evidence>
<dbReference type="AlphaFoldDB" id="A0A6S6TVN9"/>
<keyword evidence="2" id="KW-0812">Transmembrane</keyword>
<dbReference type="Gene3D" id="1.10.150.20">
    <property type="entry name" value="5' to 3' exonuclease, C-terminal subdomain"/>
    <property type="match status" value="1"/>
</dbReference>
<keyword evidence="2" id="KW-0472">Membrane</keyword>
<evidence type="ECO:0000256" key="1">
    <source>
        <dbReference type="SAM" id="MobiDB-lite"/>
    </source>
</evidence>
<name>A0A6S6TVN9_9BACT</name>
<organism evidence="3">
    <name type="scientific">uncultured Sulfurovum sp</name>
    <dbReference type="NCBI Taxonomy" id="269237"/>
    <lineage>
        <taxon>Bacteria</taxon>
        <taxon>Pseudomonadati</taxon>
        <taxon>Campylobacterota</taxon>
        <taxon>Epsilonproteobacteria</taxon>
        <taxon>Campylobacterales</taxon>
        <taxon>Sulfurovaceae</taxon>
        <taxon>Sulfurovum</taxon>
        <taxon>environmental samples</taxon>
    </lineage>
</organism>
<evidence type="ECO:0008006" key="4">
    <source>
        <dbReference type="Google" id="ProtNLM"/>
    </source>
</evidence>
<protein>
    <recommendedName>
        <fullName evidence="4">NADH-ubiquinone oxidoreductase chain E (EC)</fullName>
    </recommendedName>
</protein>
<dbReference type="EMBL" id="CACVAX010000052">
    <property type="protein sequence ID" value="CAA6818669.1"/>
    <property type="molecule type" value="Genomic_DNA"/>
</dbReference>
<keyword evidence="2" id="KW-1133">Transmembrane helix</keyword>
<evidence type="ECO:0000256" key="2">
    <source>
        <dbReference type="SAM" id="Phobius"/>
    </source>
</evidence>
<sequence length="139" mass="15607">MGYLLAEIVLYLVGAGLIGFVFGWIVRGGMHSESVVIKEEKPTVEALEIEKKEAVPTLSDDDKPSFLSEPKEETPDKLSEIKGIGPVLEKKLNALGIYYFEQITAWTPKQEEWVSITLGFPKKVTREAWAKQAKELLEK</sequence>
<proteinExistence type="predicted"/>
<feature type="transmembrane region" description="Helical" evidence="2">
    <location>
        <begin position="6"/>
        <end position="26"/>
    </location>
</feature>
<feature type="region of interest" description="Disordered" evidence="1">
    <location>
        <begin position="55"/>
        <end position="74"/>
    </location>
</feature>
<gene>
    <name evidence="3" type="ORF">HELGO_WM8542</name>
</gene>
<accession>A0A6S6TVN9</accession>
<reference evidence="3" key="1">
    <citation type="submission" date="2020-01" db="EMBL/GenBank/DDBJ databases">
        <authorList>
            <person name="Meier V. D."/>
            <person name="Meier V D."/>
        </authorList>
    </citation>
    <scope>NUCLEOTIDE SEQUENCE</scope>
    <source>
        <strain evidence="3">HLG_WM_MAG_04</strain>
    </source>
</reference>